<dbReference type="InterPro" id="IPR000644">
    <property type="entry name" value="CBS_dom"/>
</dbReference>
<organism evidence="8 9">
    <name type="scientific">Leucobacter tardus</name>
    <dbReference type="NCBI Taxonomy" id="501483"/>
    <lineage>
        <taxon>Bacteria</taxon>
        <taxon>Bacillati</taxon>
        <taxon>Actinomycetota</taxon>
        <taxon>Actinomycetes</taxon>
        <taxon>Micrococcales</taxon>
        <taxon>Microbacteriaceae</taxon>
        <taxon>Leucobacter</taxon>
    </lineage>
</organism>
<dbReference type="InterPro" id="IPR002550">
    <property type="entry name" value="CNNM"/>
</dbReference>
<name>A0A939QKQ4_9MICO</name>
<dbReference type="InterPro" id="IPR051676">
    <property type="entry name" value="UPF0053_domain"/>
</dbReference>
<dbReference type="EMBL" id="JAGFBF010000005">
    <property type="protein sequence ID" value="MBO2990499.1"/>
    <property type="molecule type" value="Genomic_DNA"/>
</dbReference>
<keyword evidence="4 5" id="KW-1133">Transmembrane helix</keyword>
<dbReference type="SUPFAM" id="SSF54631">
    <property type="entry name" value="CBS-domain pair"/>
    <property type="match status" value="1"/>
</dbReference>
<comment type="caution">
    <text evidence="8">The sequence shown here is derived from an EMBL/GenBank/DDBJ whole genome shotgun (WGS) entry which is preliminary data.</text>
</comment>
<evidence type="ECO:0000259" key="7">
    <source>
        <dbReference type="PROSITE" id="PS51846"/>
    </source>
</evidence>
<dbReference type="PROSITE" id="PS51846">
    <property type="entry name" value="CNNM"/>
    <property type="match status" value="1"/>
</dbReference>
<keyword evidence="4 5" id="KW-0812">Transmembrane</keyword>
<feature type="transmembrane region" description="Helical" evidence="5">
    <location>
        <begin position="6"/>
        <end position="31"/>
    </location>
</feature>
<evidence type="ECO:0000313" key="9">
    <source>
        <dbReference type="Proteomes" id="UP000668403"/>
    </source>
</evidence>
<keyword evidence="3" id="KW-0129">CBS domain</keyword>
<sequence length="340" mass="36176">MNDPIIVISATVALIVLSAFFVVIEFALLGARQHRLEEDARTSRSARAALRGVNELTLMLAVAQLGITVCTFALGAVTKPAVDAALGPVFASWGLPEQVADVSAFVLSLLVVTFLHLVIGEMMPKSWAIAHPELAAKIIGVPSRALAWVFRPLLVWMNRIANRLVSASGVEPAERHAAGGQDVATIRQLVEHSGQVGTLDASFRTQLSRVLDIERLRVADLVETASADAATVGAGASAGDVRRAAAETGHLRVLLRREGRLPGVIHVRDLLLEPAEASAAAHVREPLILSSEAPVYDALSTLREAGEQLAIVVREAQVVGVLTVADILRRIMPRGSSLQL</sequence>
<comment type="subcellular location">
    <subcellularLocation>
        <location evidence="1">Cell membrane</location>
        <topology evidence="1">Multi-pass membrane protein</topology>
    </subcellularLocation>
</comment>
<feature type="transmembrane region" description="Helical" evidence="5">
    <location>
        <begin position="98"/>
        <end position="119"/>
    </location>
</feature>
<evidence type="ECO:0000256" key="4">
    <source>
        <dbReference type="PROSITE-ProRule" id="PRU01193"/>
    </source>
</evidence>
<evidence type="ECO:0000256" key="2">
    <source>
        <dbReference type="ARBA" id="ARBA00022475"/>
    </source>
</evidence>
<evidence type="ECO:0000256" key="3">
    <source>
        <dbReference type="PROSITE-ProRule" id="PRU00703"/>
    </source>
</evidence>
<dbReference type="Proteomes" id="UP000668403">
    <property type="component" value="Unassembled WGS sequence"/>
</dbReference>
<dbReference type="GO" id="GO:0005886">
    <property type="term" value="C:plasma membrane"/>
    <property type="evidence" value="ECO:0007669"/>
    <property type="project" value="UniProtKB-SubCell"/>
</dbReference>
<evidence type="ECO:0000259" key="6">
    <source>
        <dbReference type="PROSITE" id="PS51371"/>
    </source>
</evidence>
<dbReference type="InterPro" id="IPR046342">
    <property type="entry name" value="CBS_dom_sf"/>
</dbReference>
<dbReference type="PROSITE" id="PS51371">
    <property type="entry name" value="CBS"/>
    <property type="match status" value="1"/>
</dbReference>
<gene>
    <name evidence="8" type="ORF">J4H85_10895</name>
</gene>
<evidence type="ECO:0000313" key="8">
    <source>
        <dbReference type="EMBL" id="MBO2990499.1"/>
    </source>
</evidence>
<dbReference type="PANTHER" id="PTHR43099:SF5">
    <property type="entry name" value="HLYC_CORC FAMILY TRANSPORTER"/>
    <property type="match status" value="1"/>
</dbReference>
<keyword evidence="4 5" id="KW-0472">Membrane</keyword>
<accession>A0A939QKQ4</accession>
<reference evidence="8" key="1">
    <citation type="submission" date="2021-03" db="EMBL/GenBank/DDBJ databases">
        <title>Leucobacter chromiisoli sp. nov., isolated from chromium-containing soil of chemical plant.</title>
        <authorList>
            <person name="Xu Z."/>
        </authorList>
    </citation>
    <scope>NUCLEOTIDE SEQUENCE</scope>
    <source>
        <strain evidence="8">K 70/01</strain>
    </source>
</reference>
<feature type="domain" description="CBS" evidence="6">
    <location>
        <begin position="282"/>
        <end position="338"/>
    </location>
</feature>
<feature type="domain" description="CNNM transmembrane" evidence="7">
    <location>
        <begin position="1"/>
        <end position="203"/>
    </location>
</feature>
<protein>
    <submittedName>
        <fullName evidence="8">HlyC/CorC family transporter</fullName>
    </submittedName>
</protein>
<dbReference type="PANTHER" id="PTHR43099">
    <property type="entry name" value="UPF0053 PROTEIN YRKA"/>
    <property type="match status" value="1"/>
</dbReference>
<dbReference type="Pfam" id="PF01595">
    <property type="entry name" value="CNNM"/>
    <property type="match status" value="1"/>
</dbReference>
<dbReference type="Gene3D" id="3.90.1280.20">
    <property type="match status" value="1"/>
</dbReference>
<dbReference type="Pfam" id="PF00571">
    <property type="entry name" value="CBS"/>
    <property type="match status" value="2"/>
</dbReference>
<dbReference type="Gene3D" id="3.10.580.10">
    <property type="entry name" value="CBS-domain"/>
    <property type="match status" value="1"/>
</dbReference>
<proteinExistence type="predicted"/>
<keyword evidence="9" id="KW-1185">Reference proteome</keyword>
<dbReference type="AlphaFoldDB" id="A0A939QKQ4"/>
<evidence type="ECO:0000256" key="5">
    <source>
        <dbReference type="SAM" id="Phobius"/>
    </source>
</evidence>
<feature type="transmembrane region" description="Helical" evidence="5">
    <location>
        <begin position="52"/>
        <end position="78"/>
    </location>
</feature>
<evidence type="ECO:0000256" key="1">
    <source>
        <dbReference type="ARBA" id="ARBA00004651"/>
    </source>
</evidence>
<dbReference type="RefSeq" id="WP_208239519.1">
    <property type="nucleotide sequence ID" value="NZ_BAAAQU010000002.1"/>
</dbReference>
<keyword evidence="2" id="KW-1003">Cell membrane</keyword>